<evidence type="ECO:0000313" key="1">
    <source>
        <dbReference type="Proteomes" id="UP000095283"/>
    </source>
</evidence>
<evidence type="ECO:0000313" key="2">
    <source>
        <dbReference type="WBParaSite" id="Hba_09687"/>
    </source>
</evidence>
<reference evidence="2" key="1">
    <citation type="submission" date="2016-11" db="UniProtKB">
        <authorList>
            <consortium name="WormBaseParasite"/>
        </authorList>
    </citation>
    <scope>IDENTIFICATION</scope>
</reference>
<name>A0A1I7WWT3_HETBA</name>
<dbReference type="WBParaSite" id="Hba_09687">
    <property type="protein sequence ID" value="Hba_09687"/>
    <property type="gene ID" value="Hba_09687"/>
</dbReference>
<keyword evidence="1" id="KW-1185">Reference proteome</keyword>
<sequence>MLDSSACTVTASVEYALFIPKRDGSDKQNTQSAACYLFESSSTFYRQKKCRNDRRGTPKCKAPLKMGHATRPSADLLY</sequence>
<dbReference type="Proteomes" id="UP000095283">
    <property type="component" value="Unplaced"/>
</dbReference>
<proteinExistence type="predicted"/>
<organism evidence="1 2">
    <name type="scientific">Heterorhabditis bacteriophora</name>
    <name type="common">Entomopathogenic nematode worm</name>
    <dbReference type="NCBI Taxonomy" id="37862"/>
    <lineage>
        <taxon>Eukaryota</taxon>
        <taxon>Metazoa</taxon>
        <taxon>Ecdysozoa</taxon>
        <taxon>Nematoda</taxon>
        <taxon>Chromadorea</taxon>
        <taxon>Rhabditida</taxon>
        <taxon>Rhabditina</taxon>
        <taxon>Rhabditomorpha</taxon>
        <taxon>Strongyloidea</taxon>
        <taxon>Heterorhabditidae</taxon>
        <taxon>Heterorhabditis</taxon>
    </lineage>
</organism>
<dbReference type="AlphaFoldDB" id="A0A1I7WWT3"/>
<accession>A0A1I7WWT3</accession>
<protein>
    <submittedName>
        <fullName evidence="2">Secreted protein</fullName>
    </submittedName>
</protein>